<dbReference type="RefSeq" id="WP_189440779.1">
    <property type="nucleotide sequence ID" value="NZ_BMXT01000001.1"/>
</dbReference>
<dbReference type="Proteomes" id="UP000621898">
    <property type="component" value="Unassembled WGS sequence"/>
</dbReference>
<protein>
    <submittedName>
        <fullName evidence="1">Uncharacterized protein</fullName>
    </submittedName>
</protein>
<name>A0ABQ2ZWZ3_9GAMM</name>
<reference evidence="2" key="1">
    <citation type="journal article" date="2019" name="Int. J. Syst. Evol. Microbiol.">
        <title>The Global Catalogue of Microorganisms (GCM) 10K type strain sequencing project: providing services to taxonomists for standard genome sequencing and annotation.</title>
        <authorList>
            <consortium name="The Broad Institute Genomics Platform"/>
            <consortium name="The Broad Institute Genome Sequencing Center for Infectious Disease"/>
            <person name="Wu L."/>
            <person name="Ma J."/>
        </authorList>
    </citation>
    <scope>NUCLEOTIDE SEQUENCE [LARGE SCALE GENOMIC DNA]</scope>
    <source>
        <strain evidence="2">KCTC 22232</strain>
    </source>
</reference>
<keyword evidence="2" id="KW-1185">Reference proteome</keyword>
<comment type="caution">
    <text evidence="1">The sequence shown here is derived from an EMBL/GenBank/DDBJ whole genome shotgun (WGS) entry which is preliminary data.</text>
</comment>
<proteinExistence type="predicted"/>
<accession>A0ABQ2ZWZ3</accession>
<sequence>MMHPQTHPITPKPLTTAPAWESATAVAGVDEIPMAHLDYNLHPLLVQGLEHYVVSAGEDERFCIR</sequence>
<dbReference type="EMBL" id="BMXT01000001">
    <property type="protein sequence ID" value="GGY24887.1"/>
    <property type="molecule type" value="Genomic_DNA"/>
</dbReference>
<organism evidence="1 2">
    <name type="scientific">Rhodanobacter panaciterrae</name>
    <dbReference type="NCBI Taxonomy" id="490572"/>
    <lineage>
        <taxon>Bacteria</taxon>
        <taxon>Pseudomonadati</taxon>
        <taxon>Pseudomonadota</taxon>
        <taxon>Gammaproteobacteria</taxon>
        <taxon>Lysobacterales</taxon>
        <taxon>Rhodanobacteraceae</taxon>
        <taxon>Rhodanobacter</taxon>
    </lineage>
</organism>
<evidence type="ECO:0000313" key="2">
    <source>
        <dbReference type="Proteomes" id="UP000621898"/>
    </source>
</evidence>
<evidence type="ECO:0000313" key="1">
    <source>
        <dbReference type="EMBL" id="GGY24887.1"/>
    </source>
</evidence>
<gene>
    <name evidence="1" type="ORF">GCM10008098_18150</name>
</gene>